<organism evidence="4 5">
    <name type="scientific">Auraticoccus cholistanensis</name>
    <dbReference type="NCBI Taxonomy" id="2656650"/>
    <lineage>
        <taxon>Bacteria</taxon>
        <taxon>Bacillati</taxon>
        <taxon>Actinomycetota</taxon>
        <taxon>Actinomycetes</taxon>
        <taxon>Propionibacteriales</taxon>
        <taxon>Propionibacteriaceae</taxon>
        <taxon>Auraticoccus</taxon>
    </lineage>
</organism>
<keyword evidence="2" id="KW-0472">Membrane</keyword>
<dbReference type="InterPro" id="IPR024079">
    <property type="entry name" value="MetalloPept_cat_dom_sf"/>
</dbReference>
<dbReference type="GO" id="GO:0008237">
    <property type="term" value="F:metallopeptidase activity"/>
    <property type="evidence" value="ECO:0007669"/>
    <property type="project" value="InterPro"/>
</dbReference>
<gene>
    <name evidence="4" type="ORF">GC722_01700</name>
</gene>
<feature type="region of interest" description="Disordered" evidence="1">
    <location>
        <begin position="1"/>
        <end position="32"/>
    </location>
</feature>
<keyword evidence="2" id="KW-1133">Transmembrane helix</keyword>
<proteinExistence type="predicted"/>
<accession>A0A6A9UT53</accession>
<dbReference type="Proteomes" id="UP000435304">
    <property type="component" value="Unassembled WGS sequence"/>
</dbReference>
<evidence type="ECO:0000256" key="2">
    <source>
        <dbReference type="SAM" id="Phobius"/>
    </source>
</evidence>
<evidence type="ECO:0000259" key="3">
    <source>
        <dbReference type="Pfam" id="PF11350"/>
    </source>
</evidence>
<dbReference type="SUPFAM" id="SSF55486">
    <property type="entry name" value="Metalloproteases ('zincins'), catalytic domain"/>
    <property type="match status" value="1"/>
</dbReference>
<dbReference type="Pfam" id="PF11350">
    <property type="entry name" value="DUF3152"/>
    <property type="match status" value="1"/>
</dbReference>
<dbReference type="AlphaFoldDB" id="A0A6A9UT53"/>
<dbReference type="EMBL" id="WPCU01000003">
    <property type="protein sequence ID" value="MVA74754.1"/>
    <property type="molecule type" value="Genomic_DNA"/>
</dbReference>
<feature type="compositionally biased region" description="Low complexity" evidence="1">
    <location>
        <begin position="65"/>
        <end position="86"/>
    </location>
</feature>
<dbReference type="RefSeq" id="WP_156607384.1">
    <property type="nucleotide sequence ID" value="NZ_WPCU01000003.1"/>
</dbReference>
<comment type="caution">
    <text evidence="4">The sequence shown here is derived from an EMBL/GenBank/DDBJ whole genome shotgun (WGS) entry which is preliminary data.</text>
</comment>
<dbReference type="InterPro" id="IPR022603">
    <property type="entry name" value="DUF3152"/>
</dbReference>
<evidence type="ECO:0000313" key="4">
    <source>
        <dbReference type="EMBL" id="MVA74754.1"/>
    </source>
</evidence>
<dbReference type="Gene3D" id="3.40.390.10">
    <property type="entry name" value="Collagenase (Catalytic Domain)"/>
    <property type="match status" value="1"/>
</dbReference>
<reference evidence="4 5" key="1">
    <citation type="submission" date="2019-12" db="EMBL/GenBank/DDBJ databases">
        <title>Auraticoccus cholistani sp. nov., an actinomycete isolated from soil of Cholistan desert.</title>
        <authorList>
            <person name="Cheema M.T."/>
        </authorList>
    </citation>
    <scope>NUCLEOTIDE SEQUENCE [LARGE SCALE GENOMIC DNA]</scope>
    <source>
        <strain evidence="4 5">F435</strain>
    </source>
</reference>
<evidence type="ECO:0000256" key="1">
    <source>
        <dbReference type="SAM" id="MobiDB-lite"/>
    </source>
</evidence>
<protein>
    <submittedName>
        <fullName evidence="4">DUF3152 domain-containing protein</fullName>
    </submittedName>
</protein>
<evidence type="ECO:0000313" key="5">
    <source>
        <dbReference type="Proteomes" id="UP000435304"/>
    </source>
</evidence>
<feature type="transmembrane region" description="Helical" evidence="2">
    <location>
        <begin position="38"/>
        <end position="58"/>
    </location>
</feature>
<feature type="region of interest" description="Disordered" evidence="1">
    <location>
        <begin position="65"/>
        <end position="132"/>
    </location>
</feature>
<keyword evidence="2" id="KW-0812">Transmembrane</keyword>
<keyword evidence="5" id="KW-1185">Reference proteome</keyword>
<feature type="domain" description="DUF3152" evidence="3">
    <location>
        <begin position="112"/>
        <end position="281"/>
    </location>
</feature>
<name>A0A6A9UT53_9ACTN</name>
<sequence>MTEPTDTPPAVAEHPTRARSGAPGRARPRRSVPRESNFRLWVLVAVLLLVLPLAILGVRGISAAQQAGPAPAPDGLAAAATASAEPTPGPEPTQEPAKPRSKPKPEKTPEPEVPARGPQEYVTVDLSAGPTSRDGELLRYRVRIEENLALDPEDTATEIADVLGDERSWRGDGSVRFQLVGPGEDVDFTIYVVTPGTTDALCAPLRTNGEVSCRNGDNVVLNAKRWVLGAKPFGDDLTGYRQYLVNHEVGHRLGYDHVDCPAAGEPAPIMMQQTKSVGDCEPHPWVKPGDR</sequence>